<keyword evidence="1" id="KW-0479">Metal-binding</keyword>
<protein>
    <recommendedName>
        <fullName evidence="6">ZZ-type domain-containing protein</fullName>
    </recommendedName>
</protein>
<evidence type="ECO:0000313" key="5">
    <source>
        <dbReference type="Proteomes" id="UP000023152"/>
    </source>
</evidence>
<dbReference type="AlphaFoldDB" id="X6MW26"/>
<reference evidence="4 5" key="1">
    <citation type="journal article" date="2013" name="Curr. Biol.">
        <title>The Genome of the Foraminiferan Reticulomyxa filosa.</title>
        <authorList>
            <person name="Glockner G."/>
            <person name="Hulsmann N."/>
            <person name="Schleicher M."/>
            <person name="Noegel A.A."/>
            <person name="Eichinger L."/>
            <person name="Gallinger C."/>
            <person name="Pawlowski J."/>
            <person name="Sierra R."/>
            <person name="Euteneuer U."/>
            <person name="Pillet L."/>
            <person name="Moustafa A."/>
            <person name="Platzer M."/>
            <person name="Groth M."/>
            <person name="Szafranski K."/>
            <person name="Schliwa M."/>
        </authorList>
    </citation>
    <scope>NUCLEOTIDE SEQUENCE [LARGE SCALE GENOMIC DNA]</scope>
</reference>
<dbReference type="Proteomes" id="UP000023152">
    <property type="component" value="Unassembled WGS sequence"/>
</dbReference>
<evidence type="ECO:0000313" key="4">
    <source>
        <dbReference type="EMBL" id="ETO17305.1"/>
    </source>
</evidence>
<keyword evidence="5" id="KW-1185">Reference proteome</keyword>
<dbReference type="Gene3D" id="3.30.60.90">
    <property type="match status" value="1"/>
</dbReference>
<dbReference type="EMBL" id="ASPP01016911">
    <property type="protein sequence ID" value="ETO17305.1"/>
    <property type="molecule type" value="Genomic_DNA"/>
</dbReference>
<evidence type="ECO:0000256" key="3">
    <source>
        <dbReference type="ARBA" id="ARBA00022833"/>
    </source>
</evidence>
<evidence type="ECO:0000256" key="2">
    <source>
        <dbReference type="ARBA" id="ARBA00022771"/>
    </source>
</evidence>
<sequence length="317" mass="36396">MTNLVEDIVPPLTEDWHNVKVSLEQKEKQEVTITFETSFFLLERLSLCILIEIIGSLWSVLQEKQKELSHLHKEYLQPPAQLLESMDMEQNIQKKKIPFFCSFYQKKKKKTVKEDSKKKKDIRSSGNYLLNIGAIDPNNYPKFEPTLDEKSSLVQQRLVRLHRLSHQLSSTNDDEVYPKKIVTGYINPPFDMVCIYFFGGGEEIYSLKKAESGDYEQELSGQTLMKTPRLLSQASMHRIDDSEISKSVVNELQLITDCYECGAPLTRMLDPVNANETVGIICGGCGRSKQDLKTDEFYYHCTSCESLDLCIVCVARR</sequence>
<accession>X6MW26</accession>
<comment type="caution">
    <text evidence="4">The sequence shown here is derived from an EMBL/GenBank/DDBJ whole genome shotgun (WGS) entry which is preliminary data.</text>
</comment>
<evidence type="ECO:0000256" key="1">
    <source>
        <dbReference type="ARBA" id="ARBA00022723"/>
    </source>
</evidence>
<gene>
    <name evidence="4" type="ORF">RFI_20019</name>
</gene>
<name>X6MW26_RETFI</name>
<dbReference type="GO" id="GO:0008270">
    <property type="term" value="F:zinc ion binding"/>
    <property type="evidence" value="ECO:0007669"/>
    <property type="project" value="UniProtKB-KW"/>
</dbReference>
<keyword evidence="3" id="KW-0862">Zinc</keyword>
<organism evidence="4 5">
    <name type="scientific">Reticulomyxa filosa</name>
    <dbReference type="NCBI Taxonomy" id="46433"/>
    <lineage>
        <taxon>Eukaryota</taxon>
        <taxon>Sar</taxon>
        <taxon>Rhizaria</taxon>
        <taxon>Retaria</taxon>
        <taxon>Foraminifera</taxon>
        <taxon>Monothalamids</taxon>
        <taxon>Reticulomyxidae</taxon>
        <taxon>Reticulomyxa</taxon>
    </lineage>
</organism>
<evidence type="ECO:0008006" key="6">
    <source>
        <dbReference type="Google" id="ProtNLM"/>
    </source>
</evidence>
<keyword evidence="2" id="KW-0863">Zinc-finger</keyword>
<proteinExistence type="predicted"/>
<dbReference type="InterPro" id="IPR043145">
    <property type="entry name" value="Znf_ZZ_sf"/>
</dbReference>